<dbReference type="EMBL" id="MN739396">
    <property type="protein sequence ID" value="QHT02610.1"/>
    <property type="molecule type" value="Genomic_DNA"/>
</dbReference>
<accession>A0A6C0CFJ0</accession>
<sequence length="98" mass="11281">MTKKRTSRVTKRTSRVTNKRRYRGGSRATLIAHLNTVNRVIVDILNHIPESSGIKETASYEQLVEDMEYKPPRLANWQRGAAPALRLWQSLNSFVKSE</sequence>
<dbReference type="AlphaFoldDB" id="A0A6C0CFJ0"/>
<reference evidence="2" key="1">
    <citation type="journal article" date="2020" name="Nature">
        <title>Giant virus diversity and host interactions through global metagenomics.</title>
        <authorList>
            <person name="Schulz F."/>
            <person name="Roux S."/>
            <person name="Paez-Espino D."/>
            <person name="Jungbluth S."/>
            <person name="Walsh D.A."/>
            <person name="Denef V.J."/>
            <person name="McMahon K.D."/>
            <person name="Konstantinidis K.T."/>
            <person name="Eloe-Fadrosh E.A."/>
            <person name="Kyrpides N.C."/>
            <person name="Woyke T."/>
        </authorList>
    </citation>
    <scope>NUCLEOTIDE SEQUENCE</scope>
    <source>
        <strain evidence="2">GVMAG-M-3300020595-32</strain>
    </source>
</reference>
<evidence type="ECO:0000313" key="2">
    <source>
        <dbReference type="EMBL" id="QHT02610.1"/>
    </source>
</evidence>
<protein>
    <submittedName>
        <fullName evidence="2">Uncharacterized protein</fullName>
    </submittedName>
</protein>
<feature type="region of interest" description="Disordered" evidence="1">
    <location>
        <begin position="1"/>
        <end position="20"/>
    </location>
</feature>
<name>A0A6C0CFJ0_9ZZZZ</name>
<evidence type="ECO:0000256" key="1">
    <source>
        <dbReference type="SAM" id="MobiDB-lite"/>
    </source>
</evidence>
<proteinExistence type="predicted"/>
<organism evidence="2">
    <name type="scientific">viral metagenome</name>
    <dbReference type="NCBI Taxonomy" id="1070528"/>
    <lineage>
        <taxon>unclassified sequences</taxon>
        <taxon>metagenomes</taxon>
        <taxon>organismal metagenomes</taxon>
    </lineage>
</organism>